<dbReference type="EMBL" id="KV878905">
    <property type="protein sequence ID" value="OJJ81536.1"/>
    <property type="molecule type" value="Genomic_DNA"/>
</dbReference>
<dbReference type="GeneID" id="34465519"/>
<gene>
    <name evidence="1" type="ORF">ASPGLDRAFT_68453</name>
</gene>
<dbReference type="RefSeq" id="XP_022398234.1">
    <property type="nucleotide sequence ID" value="XM_022549259.1"/>
</dbReference>
<organism evidence="1 2">
    <name type="scientific">Aspergillus glaucus CBS 516.65</name>
    <dbReference type="NCBI Taxonomy" id="1160497"/>
    <lineage>
        <taxon>Eukaryota</taxon>
        <taxon>Fungi</taxon>
        <taxon>Dikarya</taxon>
        <taxon>Ascomycota</taxon>
        <taxon>Pezizomycotina</taxon>
        <taxon>Eurotiomycetes</taxon>
        <taxon>Eurotiomycetidae</taxon>
        <taxon>Eurotiales</taxon>
        <taxon>Aspergillaceae</taxon>
        <taxon>Aspergillus</taxon>
        <taxon>Aspergillus subgen. Aspergillus</taxon>
    </lineage>
</organism>
<protein>
    <submittedName>
        <fullName evidence="1">Uncharacterized protein</fullName>
    </submittedName>
</protein>
<reference evidence="2" key="1">
    <citation type="journal article" date="2017" name="Genome Biol.">
        <title>Comparative genomics reveals high biological diversity and specific adaptations in the industrially and medically important fungal genus Aspergillus.</title>
        <authorList>
            <person name="de Vries R.P."/>
            <person name="Riley R."/>
            <person name="Wiebenga A."/>
            <person name="Aguilar-Osorio G."/>
            <person name="Amillis S."/>
            <person name="Uchima C.A."/>
            <person name="Anderluh G."/>
            <person name="Asadollahi M."/>
            <person name="Askin M."/>
            <person name="Barry K."/>
            <person name="Battaglia E."/>
            <person name="Bayram O."/>
            <person name="Benocci T."/>
            <person name="Braus-Stromeyer S.A."/>
            <person name="Caldana C."/>
            <person name="Canovas D."/>
            <person name="Cerqueira G.C."/>
            <person name="Chen F."/>
            <person name="Chen W."/>
            <person name="Choi C."/>
            <person name="Clum A."/>
            <person name="Dos Santos R.A."/>
            <person name="Damasio A.R."/>
            <person name="Diallinas G."/>
            <person name="Emri T."/>
            <person name="Fekete E."/>
            <person name="Flipphi M."/>
            <person name="Freyberg S."/>
            <person name="Gallo A."/>
            <person name="Gournas C."/>
            <person name="Habgood R."/>
            <person name="Hainaut M."/>
            <person name="Harispe M.L."/>
            <person name="Henrissat B."/>
            <person name="Hilden K.S."/>
            <person name="Hope R."/>
            <person name="Hossain A."/>
            <person name="Karabika E."/>
            <person name="Karaffa L."/>
            <person name="Karanyi Z."/>
            <person name="Krasevec N."/>
            <person name="Kuo A."/>
            <person name="Kusch H."/>
            <person name="LaButti K."/>
            <person name="Lagendijk E.L."/>
            <person name="Lapidus A."/>
            <person name="Levasseur A."/>
            <person name="Lindquist E."/>
            <person name="Lipzen A."/>
            <person name="Logrieco A.F."/>
            <person name="MacCabe A."/>
            <person name="Maekelae M.R."/>
            <person name="Malavazi I."/>
            <person name="Melin P."/>
            <person name="Meyer V."/>
            <person name="Mielnichuk N."/>
            <person name="Miskei M."/>
            <person name="Molnar A.P."/>
            <person name="Mule G."/>
            <person name="Ngan C.Y."/>
            <person name="Orejas M."/>
            <person name="Orosz E."/>
            <person name="Ouedraogo J.P."/>
            <person name="Overkamp K.M."/>
            <person name="Park H.-S."/>
            <person name="Perrone G."/>
            <person name="Piumi F."/>
            <person name="Punt P.J."/>
            <person name="Ram A.F."/>
            <person name="Ramon A."/>
            <person name="Rauscher S."/>
            <person name="Record E."/>
            <person name="Riano-Pachon D.M."/>
            <person name="Robert V."/>
            <person name="Roehrig J."/>
            <person name="Ruller R."/>
            <person name="Salamov A."/>
            <person name="Salih N.S."/>
            <person name="Samson R.A."/>
            <person name="Sandor E."/>
            <person name="Sanguinetti M."/>
            <person name="Schuetze T."/>
            <person name="Sepcic K."/>
            <person name="Shelest E."/>
            <person name="Sherlock G."/>
            <person name="Sophianopoulou V."/>
            <person name="Squina F.M."/>
            <person name="Sun H."/>
            <person name="Susca A."/>
            <person name="Todd R.B."/>
            <person name="Tsang A."/>
            <person name="Unkles S.E."/>
            <person name="van de Wiele N."/>
            <person name="van Rossen-Uffink D."/>
            <person name="Oliveira J.V."/>
            <person name="Vesth T.C."/>
            <person name="Visser J."/>
            <person name="Yu J.-H."/>
            <person name="Zhou M."/>
            <person name="Andersen M.R."/>
            <person name="Archer D.B."/>
            <person name="Baker S.E."/>
            <person name="Benoit I."/>
            <person name="Brakhage A.A."/>
            <person name="Braus G.H."/>
            <person name="Fischer R."/>
            <person name="Frisvad J.C."/>
            <person name="Goldman G.H."/>
            <person name="Houbraken J."/>
            <person name="Oakley B."/>
            <person name="Pocsi I."/>
            <person name="Scazzocchio C."/>
            <person name="Seiboth B."/>
            <person name="vanKuyk P.A."/>
            <person name="Wortman J."/>
            <person name="Dyer P.S."/>
            <person name="Grigoriev I.V."/>
        </authorList>
    </citation>
    <scope>NUCLEOTIDE SEQUENCE [LARGE SCALE GENOMIC DNA]</scope>
    <source>
        <strain evidence="2">CBS 516.65</strain>
    </source>
</reference>
<dbReference type="AlphaFoldDB" id="A0A1L9VC89"/>
<accession>A0A1L9VC89</accession>
<evidence type="ECO:0000313" key="1">
    <source>
        <dbReference type="EMBL" id="OJJ81536.1"/>
    </source>
</evidence>
<evidence type="ECO:0000313" key="2">
    <source>
        <dbReference type="Proteomes" id="UP000184300"/>
    </source>
</evidence>
<keyword evidence="2" id="KW-1185">Reference proteome</keyword>
<dbReference type="OrthoDB" id="4467587at2759"/>
<sequence>MVIPNDTICAALDYGGGVCFGPQTFVIYSCAPLPESFQLLKKNIALYVQLTTSASLICETLPVHVDLKPPAVAQLAALPVPPARMVNTIYHVPWFLFPAATLEKHCVIGNGSAVKSLLVILQRPWCVLEVCCCDIETVAAMREFAQLAAQVDPNNYDTAVRLLSHEHRMRTSPLTADISRSGDPYASSRCSVKALRDIYAATTLTYSYNRFWLTLICSCAVHLDVPFSEVVRRICDGLRDRPEATDSRLYWICLYKVLLRKIGDWVT</sequence>
<dbReference type="VEuPathDB" id="FungiDB:ASPGLDRAFT_68453"/>
<proteinExistence type="predicted"/>
<name>A0A1L9VC89_ASPGL</name>
<dbReference type="Proteomes" id="UP000184300">
    <property type="component" value="Unassembled WGS sequence"/>
</dbReference>